<keyword evidence="2" id="KW-0560">Oxidoreductase</keyword>
<protein>
    <submittedName>
        <fullName evidence="2">Antibiotic biosynthesis monooxygenase</fullName>
    </submittedName>
</protein>
<organism evidence="2 3">
    <name type="scientific">PS1 clade bacterium</name>
    <dbReference type="NCBI Taxonomy" id="2175152"/>
    <lineage>
        <taxon>Bacteria</taxon>
        <taxon>Pseudomonadati</taxon>
        <taxon>Pseudomonadota</taxon>
        <taxon>Alphaproteobacteria</taxon>
        <taxon>PS1 clade</taxon>
    </lineage>
</organism>
<proteinExistence type="predicted"/>
<comment type="caution">
    <text evidence="2">The sequence shown here is derived from an EMBL/GenBank/DDBJ whole genome shotgun (WGS) entry which is preliminary data.</text>
</comment>
<dbReference type="SUPFAM" id="SSF54909">
    <property type="entry name" value="Dimeric alpha+beta barrel"/>
    <property type="match status" value="1"/>
</dbReference>
<dbReference type="PANTHER" id="PTHR33336:SF15">
    <property type="entry name" value="ABM DOMAIN-CONTAINING PROTEIN"/>
    <property type="match status" value="1"/>
</dbReference>
<dbReference type="PROSITE" id="PS51725">
    <property type="entry name" value="ABM"/>
    <property type="match status" value="1"/>
</dbReference>
<evidence type="ECO:0000313" key="3">
    <source>
        <dbReference type="Proteomes" id="UP000252289"/>
    </source>
</evidence>
<feature type="domain" description="ABM" evidence="1">
    <location>
        <begin position="19"/>
        <end position="107"/>
    </location>
</feature>
<keyword evidence="2" id="KW-0503">Monooxygenase</keyword>
<name>A0A368EJH2_9PROT</name>
<dbReference type="PANTHER" id="PTHR33336">
    <property type="entry name" value="QUINOL MONOOXYGENASE YGIN-RELATED"/>
    <property type="match status" value="1"/>
</dbReference>
<reference evidence="2 3" key="1">
    <citation type="journal article" date="2018" name="Microbiome">
        <title>Fine metagenomic profile of the Mediterranean stratified and mixed water columns revealed by assembly and recruitment.</title>
        <authorList>
            <person name="Haro-Moreno J.M."/>
            <person name="Lopez-Perez M."/>
            <person name="De La Torre J.R."/>
            <person name="Picazo A."/>
            <person name="Camacho A."/>
            <person name="Rodriguez-Valera F."/>
        </authorList>
    </citation>
    <scope>NUCLEOTIDE SEQUENCE [LARGE SCALE GENOMIC DNA]</scope>
    <source>
        <strain evidence="2">MED-G50</strain>
    </source>
</reference>
<dbReference type="Pfam" id="PF03992">
    <property type="entry name" value="ABM"/>
    <property type="match status" value="1"/>
</dbReference>
<accession>A0A368EJH2</accession>
<dbReference type="Gene3D" id="3.30.70.100">
    <property type="match status" value="1"/>
</dbReference>
<dbReference type="GO" id="GO:0004497">
    <property type="term" value="F:monooxygenase activity"/>
    <property type="evidence" value="ECO:0007669"/>
    <property type="project" value="UniProtKB-KW"/>
</dbReference>
<evidence type="ECO:0000259" key="1">
    <source>
        <dbReference type="PROSITE" id="PS51725"/>
    </source>
</evidence>
<dbReference type="InterPro" id="IPR007138">
    <property type="entry name" value="ABM_dom"/>
</dbReference>
<dbReference type="AlphaFoldDB" id="A0A368EJH2"/>
<dbReference type="InterPro" id="IPR050744">
    <property type="entry name" value="AI-2_Isomerase_LsrG"/>
</dbReference>
<dbReference type="EMBL" id="QOQK01000010">
    <property type="protein sequence ID" value="RCL84645.1"/>
    <property type="molecule type" value="Genomic_DNA"/>
</dbReference>
<dbReference type="Proteomes" id="UP000252289">
    <property type="component" value="Unassembled WGS sequence"/>
</dbReference>
<sequence>MSLRPAKTAGIIFGGTDMIFVAGTMTMNPEIIDDFKAEVAAMVDKVRAEDGCMHYSLLVEDADKGLVNVLEKWRDDEALLVHFGQPWIMAFFEKFFPHMQDTTVKVFDISGERPLPGSE</sequence>
<evidence type="ECO:0000313" key="2">
    <source>
        <dbReference type="EMBL" id="RCL84645.1"/>
    </source>
</evidence>
<gene>
    <name evidence="2" type="ORF">DBW64_03070</name>
</gene>
<dbReference type="InterPro" id="IPR011008">
    <property type="entry name" value="Dimeric_a/b-barrel"/>
</dbReference>